<gene>
    <name evidence="2" type="ORF">ACERLL_00005</name>
</gene>
<name>A0ABV4TRL8_9GAMM</name>
<feature type="compositionally biased region" description="Basic and acidic residues" evidence="1">
    <location>
        <begin position="41"/>
        <end position="56"/>
    </location>
</feature>
<dbReference type="Proteomes" id="UP001575181">
    <property type="component" value="Unassembled WGS sequence"/>
</dbReference>
<dbReference type="RefSeq" id="WP_373653998.1">
    <property type="nucleotide sequence ID" value="NZ_JBGUAW010000001.1"/>
</dbReference>
<feature type="region of interest" description="Disordered" evidence="1">
    <location>
        <begin position="92"/>
        <end position="111"/>
    </location>
</feature>
<proteinExistence type="predicted"/>
<protein>
    <submittedName>
        <fullName evidence="2">Uncharacterized protein</fullName>
    </submittedName>
</protein>
<comment type="caution">
    <text evidence="2">The sequence shown here is derived from an EMBL/GenBank/DDBJ whole genome shotgun (WGS) entry which is preliminary data.</text>
</comment>
<sequence>MKSFSTLEWNAVLNRAESSLREQERLLDGGDGPSPQGVRGTEPRRAEVPADWDSSRRRFRGAHSRLAQLAEQGHPAQRTHMRDVVERLARNAEDLGGRLREEGEEAPQGTV</sequence>
<keyword evidence="3" id="KW-1185">Reference proteome</keyword>
<evidence type="ECO:0000313" key="3">
    <source>
        <dbReference type="Proteomes" id="UP001575181"/>
    </source>
</evidence>
<accession>A0ABV4TRL8</accession>
<evidence type="ECO:0000256" key="1">
    <source>
        <dbReference type="SAM" id="MobiDB-lite"/>
    </source>
</evidence>
<organism evidence="2 3">
    <name type="scientific">Thiohalorhabdus methylotrophus</name>
    <dbReference type="NCBI Taxonomy" id="3242694"/>
    <lineage>
        <taxon>Bacteria</taxon>
        <taxon>Pseudomonadati</taxon>
        <taxon>Pseudomonadota</taxon>
        <taxon>Gammaproteobacteria</taxon>
        <taxon>Thiohalorhabdales</taxon>
        <taxon>Thiohalorhabdaceae</taxon>
        <taxon>Thiohalorhabdus</taxon>
    </lineage>
</organism>
<reference evidence="2 3" key="1">
    <citation type="submission" date="2024-08" db="EMBL/GenBank/DDBJ databases">
        <title>Whole-genome sequencing of halo(alkali)philic microorganisms from hypersaline lakes.</title>
        <authorList>
            <person name="Sorokin D.Y."/>
            <person name="Merkel A.Y."/>
            <person name="Messina E."/>
            <person name="Yakimov M."/>
        </authorList>
    </citation>
    <scope>NUCLEOTIDE SEQUENCE [LARGE SCALE GENOMIC DNA]</scope>
    <source>
        <strain evidence="2 3">Cl-TMA</strain>
    </source>
</reference>
<feature type="region of interest" description="Disordered" evidence="1">
    <location>
        <begin position="22"/>
        <end position="57"/>
    </location>
</feature>
<dbReference type="EMBL" id="JBGUAW010000001">
    <property type="protein sequence ID" value="MFA9459206.1"/>
    <property type="molecule type" value="Genomic_DNA"/>
</dbReference>
<evidence type="ECO:0000313" key="2">
    <source>
        <dbReference type="EMBL" id="MFA9459206.1"/>
    </source>
</evidence>
<feature type="compositionally biased region" description="Basic and acidic residues" evidence="1">
    <location>
        <begin position="92"/>
        <end position="101"/>
    </location>
</feature>